<dbReference type="GO" id="GO:0005634">
    <property type="term" value="C:nucleus"/>
    <property type="evidence" value="ECO:0007669"/>
    <property type="project" value="UniProtKB-SubCell"/>
</dbReference>
<sequence length="1898" mass="209849">MAAPLDSPLEKQAPPVEPLVVGLYRRLFRDSEVDERDDEFWQTLFLLKPDKATLRQVIEETEADTLLHAQHLPQQLLLHALAKVKGGEAPAQEHALETLTVFFAVVLAKKYTNPSSDVIEVLAGLDHVDSVFSDLVSTLDQAIKDGQSPEVRQKAVRAAIAIVTGGYQTALVSYFVQKDFFPALMKMVYQLENPLWASEPLLLTALLANYNKFESHNQYRVRFSDFVNEETMIRVVQSVAWTTTILRQRYIEVQDDSPIAWSLGGTLSYVGLGRLAGAKPAKPPLTEEQQKELFSQQPGGEAASLLTLYDFVLANKLFRHHFVAIGSDRNERAEHSPFSKFLSFTSYLCQHAYRNIRASLYSHFTMLILLLLVEDPNIVKLLCETSSPVRLCRQRQPLLPLATENRPYITTVVDVLIDGLNHNLRKRLDTHFYRQDIAILSCIVSYLSKTRTKLHCHWSEVWRSLLAFVRFLTQYADDLKTLSGIIQLAEGVTNLLTLSLTNGEAILPDATAYDDLFYKLVESGEALIKFRDVYELSGPETHSAVNSLIGVSRHYQELIDSQKSKSTVLTPREVNQIIKQGYETLSIETREGLDQMEKYREVDYKVDLKKITRIAVNDAAALLAADATFDMSSLEERLQKIRNSPKLQNQQQTSVVLNAIDDTLRSQKSEGTPTAYFAALLSLLGQYISTDKGPVNKDVAAAVVYLLDLVTSHVPAPLLRSKFPQILTSLAPALTHPDAEAPLLRASIGCLQSLLIAQDSQSWALPQSRSQSSPRDAVGGLLALSMDHRPKVRKRAQDALSNVLMHPPPSPSLDHPCADMCAQTALQHLQKAVEDATSKKRKQRQRGDTQHEPSLMHALQLVMTVASSQNSWPSKKIDALCEVLLNISRGSNEFMTMAAFEIFEIIFAGLADEVSSSKLPRLLEVITDLQPSQNDSQLLPPWIAVLSRGYEVFAQVEPEETFEKLPGLFGKICTFLASSSHNIRISASACLISLLHNCVPSSVILDPSIMDEKVLENVAKIMRDLLSVKYQTAWMDVFHVLSAGFEVLRWRSHPLLDDIVKTIGDLRSDDSFAGKKEADTVLSAAIKYAGPDAVLSVLPLNLGKTASGPGRAWLLPIMRDSVSNTRLAHFRSELVPLSENLFQRVLNHGSGEKTMEIKVFETIVSQIWSCLPGYCELPLDLEDAFDQTFAEMLSNLLYQQPQMRTDICKALQNLVDTNKAVAEVDGEEDLLQQGRLTGQEAQANLKHMSGSAGNILAVLFNVYSQTLPHNRGNLLQCINAYLSITPEPELLETYQRVAVMLESAVAETGSQTQADKQKERGSSKDAKDNMPPTSHTLMDLIITISTYLPRDSFAGLFNMAANIVNKQDDPQLQKKAYKLIPRLSESEVGRQALAERSADLQQLLLSSAEKVSAPARRDRLASIAEIIPGLPPSELQFIPSIISEVVIGVKEVNEKARTAAFDLLVLMGEKMAEGGTVVNAKVPHMPPDAPSVPASLEEYFTMVSAGLAGSTPHMISASITALTRLLYEFHGRLPEGTVTDLVQTMDLFLTSNNREIVRSVLGFVKVCIISLPSTLVLPRLETLIPNLIVWSHEHKQHFRAKVKHIFERMIRRFGVDTVERYTPEADKKLISNIRKTRERRKKKRDAGEDDEDVAVGAEKRRSKFESEYDEAVYGSASDEDDSGSDISDDEVLGRAAAKGRKAKQGGSQYIVEDDDEPLDLLDRKALAHVSSTKPAKRGASGEGKKNKAKTDIDGKLVFNESSDDELMGFDDHGMAGGAEPGDGTLEGGINAYVNAIKGKHAAERGQRGKLKFKNVRGDEDEMDVDEDDAMAAKKKLDAVKSPRGGKQKPERRSLNGDKTRGGGLSGGKVHKAGAGRGGAFKHGLQRSRGGRGGRGGRT</sequence>
<dbReference type="Pfam" id="PF08161">
    <property type="entry name" value="RRP12_HEAT"/>
    <property type="match status" value="1"/>
</dbReference>
<dbReference type="InterPro" id="IPR052087">
    <property type="entry name" value="RRP12"/>
</dbReference>
<evidence type="ECO:0000313" key="5">
    <source>
        <dbReference type="EMBL" id="UJO12960.1"/>
    </source>
</evidence>
<reference evidence="5" key="2">
    <citation type="journal article" date="2022" name="Microb. Genom.">
        <title>A chromosome-scale genome assembly of the tomato pathogen Cladosporium fulvum reveals a compartmentalized genome architecture and the presence of a dispensable chromosome.</title>
        <authorList>
            <person name="Zaccaron A.Z."/>
            <person name="Chen L.H."/>
            <person name="Samaras A."/>
            <person name="Stergiopoulos I."/>
        </authorList>
    </citation>
    <scope>NUCLEOTIDE SEQUENCE</scope>
    <source>
        <strain evidence="5">Race5_Kim</strain>
    </source>
</reference>
<keyword evidence="2" id="KW-0539">Nucleus</keyword>
<evidence type="ECO:0000256" key="2">
    <source>
        <dbReference type="ARBA" id="ARBA00023242"/>
    </source>
</evidence>
<feature type="compositionally biased region" description="Basic residues" evidence="3">
    <location>
        <begin position="1883"/>
        <end position="1898"/>
    </location>
</feature>
<feature type="region of interest" description="Disordered" evidence="3">
    <location>
        <begin position="1763"/>
        <end position="1782"/>
    </location>
</feature>
<protein>
    <submittedName>
        <fullName evidence="5">Ribosomal RNA-processing protein 12</fullName>
    </submittedName>
</protein>
<name>A0A9Q8P4D4_PASFU</name>
<gene>
    <name evidence="5" type="ORF">CLAFUR5_01098</name>
</gene>
<evidence type="ECO:0000313" key="6">
    <source>
        <dbReference type="Proteomes" id="UP000756132"/>
    </source>
</evidence>
<dbReference type="KEGG" id="ffu:CLAFUR5_01098"/>
<dbReference type="InterPro" id="IPR012978">
    <property type="entry name" value="HEAT_RRP12"/>
</dbReference>
<evidence type="ECO:0000259" key="4">
    <source>
        <dbReference type="SMART" id="SM01158"/>
    </source>
</evidence>
<accession>A0A9Q8P4D4</accession>
<feature type="compositionally biased region" description="Basic and acidic residues" evidence="3">
    <location>
        <begin position="1315"/>
        <end position="1328"/>
    </location>
</feature>
<dbReference type="Pfam" id="PF25772">
    <property type="entry name" value="HEAT_RRP12_N"/>
    <property type="match status" value="1"/>
</dbReference>
<feature type="domain" description="Armadillo-like helical" evidence="4">
    <location>
        <begin position="400"/>
        <end position="623"/>
    </location>
</feature>
<proteinExistence type="predicted"/>
<feature type="compositionally biased region" description="Basic and acidic residues" evidence="3">
    <location>
        <begin position="1847"/>
        <end position="1860"/>
    </location>
</feature>
<dbReference type="InterPro" id="IPR016024">
    <property type="entry name" value="ARM-type_fold"/>
</dbReference>
<dbReference type="RefSeq" id="XP_047757326.1">
    <property type="nucleotide sequence ID" value="XM_047900246.1"/>
</dbReference>
<dbReference type="Pfam" id="PF08427">
    <property type="entry name" value="ARMH3_C"/>
    <property type="match status" value="1"/>
</dbReference>
<reference evidence="5" key="1">
    <citation type="submission" date="2021-12" db="EMBL/GenBank/DDBJ databases">
        <authorList>
            <person name="Zaccaron A."/>
            <person name="Stergiopoulos I."/>
        </authorList>
    </citation>
    <scope>NUCLEOTIDE SEQUENCE</scope>
    <source>
        <strain evidence="5">Race5_Kim</strain>
    </source>
</reference>
<feature type="compositionally biased region" description="Acidic residues" evidence="3">
    <location>
        <begin position="1677"/>
        <end position="1688"/>
    </location>
</feature>
<feature type="region of interest" description="Disordered" evidence="3">
    <location>
        <begin position="1727"/>
        <end position="1754"/>
    </location>
</feature>
<feature type="region of interest" description="Disordered" evidence="3">
    <location>
        <begin position="1308"/>
        <end position="1332"/>
    </location>
</feature>
<dbReference type="EMBL" id="CP090163">
    <property type="protein sequence ID" value="UJO12960.1"/>
    <property type="molecule type" value="Genomic_DNA"/>
</dbReference>
<dbReference type="GeneID" id="71980976"/>
<feature type="compositionally biased region" description="Acidic residues" evidence="3">
    <location>
        <begin position="1818"/>
        <end position="1829"/>
    </location>
</feature>
<evidence type="ECO:0000256" key="1">
    <source>
        <dbReference type="ARBA" id="ARBA00004123"/>
    </source>
</evidence>
<feature type="region of interest" description="Disordered" evidence="3">
    <location>
        <begin position="832"/>
        <end position="853"/>
    </location>
</feature>
<dbReference type="InterPro" id="IPR013636">
    <property type="entry name" value="ARMH3_C"/>
</dbReference>
<dbReference type="Proteomes" id="UP000756132">
    <property type="component" value="Chromosome 1"/>
</dbReference>
<evidence type="ECO:0000256" key="3">
    <source>
        <dbReference type="SAM" id="MobiDB-lite"/>
    </source>
</evidence>
<feature type="compositionally biased region" description="Basic and acidic residues" evidence="3">
    <location>
        <begin position="1830"/>
        <end position="1840"/>
    </location>
</feature>
<feature type="compositionally biased region" description="Basic and acidic residues" evidence="3">
    <location>
        <begin position="1742"/>
        <end position="1754"/>
    </location>
</feature>
<dbReference type="OMA" id="TEYFLAM"/>
<dbReference type="InterPro" id="IPR057860">
    <property type="entry name" value="HEAT_RRP12_N"/>
</dbReference>
<dbReference type="OrthoDB" id="2192888at2759"/>
<feature type="region of interest" description="Disordered" evidence="3">
    <location>
        <begin position="1799"/>
        <end position="1898"/>
    </location>
</feature>
<comment type="subcellular location">
    <subcellularLocation>
        <location evidence="1">Nucleus</location>
    </subcellularLocation>
</comment>
<dbReference type="SUPFAM" id="SSF48371">
    <property type="entry name" value="ARM repeat"/>
    <property type="match status" value="2"/>
</dbReference>
<keyword evidence="6" id="KW-1185">Reference proteome</keyword>
<feature type="region of interest" description="Disordered" evidence="3">
    <location>
        <begin position="1660"/>
        <end position="1688"/>
    </location>
</feature>
<dbReference type="PANTHER" id="PTHR48287">
    <property type="entry name" value="ARM REPEAT SUPERFAMILY PROTEIN"/>
    <property type="match status" value="1"/>
</dbReference>
<dbReference type="SMART" id="SM01158">
    <property type="entry name" value="DUF1741"/>
    <property type="match status" value="1"/>
</dbReference>
<dbReference type="PANTHER" id="PTHR48287:SF1">
    <property type="entry name" value="ARM REPEAT SUPERFAMILY PROTEIN"/>
    <property type="match status" value="1"/>
</dbReference>
<organism evidence="5 6">
    <name type="scientific">Passalora fulva</name>
    <name type="common">Tomato leaf mold</name>
    <name type="synonym">Cladosporium fulvum</name>
    <dbReference type="NCBI Taxonomy" id="5499"/>
    <lineage>
        <taxon>Eukaryota</taxon>
        <taxon>Fungi</taxon>
        <taxon>Dikarya</taxon>
        <taxon>Ascomycota</taxon>
        <taxon>Pezizomycotina</taxon>
        <taxon>Dothideomycetes</taxon>
        <taxon>Dothideomycetidae</taxon>
        <taxon>Mycosphaerellales</taxon>
        <taxon>Mycosphaerellaceae</taxon>
        <taxon>Fulvia</taxon>
    </lineage>
</organism>